<dbReference type="Proteomes" id="UP000579647">
    <property type="component" value="Unassembled WGS sequence"/>
</dbReference>
<gene>
    <name evidence="1" type="ORF">HNR07_005680</name>
</gene>
<accession>A0A840WGG7</accession>
<evidence type="ECO:0000313" key="2">
    <source>
        <dbReference type="Proteomes" id="UP000579647"/>
    </source>
</evidence>
<sequence length="44" mass="5117">MHFFNRALVDALARGWTLGEVAPLEEGELPQRLWRITQTKPVLR</sequence>
<name>A0A840WGG7_9ACTN</name>
<organism evidence="1 2">
    <name type="scientific">Nocardiopsis metallicus</name>
    <dbReference type="NCBI Taxonomy" id="179819"/>
    <lineage>
        <taxon>Bacteria</taxon>
        <taxon>Bacillati</taxon>
        <taxon>Actinomycetota</taxon>
        <taxon>Actinomycetes</taxon>
        <taxon>Streptosporangiales</taxon>
        <taxon>Nocardiopsidaceae</taxon>
        <taxon>Nocardiopsis</taxon>
    </lineage>
</organism>
<dbReference type="RefSeq" id="WP_281387208.1">
    <property type="nucleotide sequence ID" value="NZ_BAAAKM010000025.1"/>
</dbReference>
<comment type="caution">
    <text evidence="1">The sequence shown here is derived from an EMBL/GenBank/DDBJ whole genome shotgun (WGS) entry which is preliminary data.</text>
</comment>
<reference evidence="1 2" key="1">
    <citation type="submission" date="2020-08" db="EMBL/GenBank/DDBJ databases">
        <title>Sequencing the genomes of 1000 actinobacteria strains.</title>
        <authorList>
            <person name="Klenk H.-P."/>
        </authorList>
    </citation>
    <scope>NUCLEOTIDE SEQUENCE [LARGE SCALE GENOMIC DNA]</scope>
    <source>
        <strain evidence="1 2">DSM 44598</strain>
    </source>
</reference>
<evidence type="ECO:0000313" key="1">
    <source>
        <dbReference type="EMBL" id="MBB5494543.1"/>
    </source>
</evidence>
<proteinExistence type="predicted"/>
<dbReference type="AlphaFoldDB" id="A0A840WGG7"/>
<protein>
    <submittedName>
        <fullName evidence="1">Uncharacterized protein</fullName>
    </submittedName>
</protein>
<dbReference type="EMBL" id="JACHDO010000001">
    <property type="protein sequence ID" value="MBB5494543.1"/>
    <property type="molecule type" value="Genomic_DNA"/>
</dbReference>
<keyword evidence="2" id="KW-1185">Reference proteome</keyword>